<reference evidence="2" key="1">
    <citation type="submission" date="2018-10" db="EMBL/GenBank/DDBJ databases">
        <authorList>
            <person name="Peiro R."/>
            <person name="Begona"/>
            <person name="Cbmso G."/>
            <person name="Lopez M."/>
            <person name="Gonzalez S."/>
            <person name="Sacristan E."/>
            <person name="Castillo E."/>
        </authorList>
    </citation>
    <scope>NUCLEOTIDE SEQUENCE [LARGE SCALE GENOMIC DNA]</scope>
</reference>
<name>A0A3S4BWB4_9BRAD</name>
<protein>
    <recommendedName>
        <fullName evidence="3">YHS domain-containing protein</fullName>
    </recommendedName>
</protein>
<organism evidence="1 2">
    <name type="scientific">Rhodoplanes serenus</name>
    <dbReference type="NCBI Taxonomy" id="200615"/>
    <lineage>
        <taxon>Bacteria</taxon>
        <taxon>Pseudomonadati</taxon>
        <taxon>Pseudomonadota</taxon>
        <taxon>Alphaproteobacteria</taxon>
        <taxon>Hyphomicrobiales</taxon>
        <taxon>Nitrobacteraceae</taxon>
        <taxon>Rhodoplanes</taxon>
    </lineage>
</organism>
<gene>
    <name evidence="1" type="ORF">RHODGE_RHODGE_02174</name>
</gene>
<proteinExistence type="predicted"/>
<evidence type="ECO:0000313" key="1">
    <source>
        <dbReference type="EMBL" id="VCU08996.1"/>
    </source>
</evidence>
<dbReference type="OrthoDB" id="344729at2"/>
<dbReference type="AlphaFoldDB" id="A0A3S4BWB4"/>
<dbReference type="Proteomes" id="UP000289200">
    <property type="component" value="Unassembled WGS sequence"/>
</dbReference>
<accession>A0A3S4BWB4</accession>
<keyword evidence="2" id="KW-1185">Reference proteome</keyword>
<dbReference type="NCBIfam" id="NF041384">
    <property type="entry name" value="YHS_seleno_dom"/>
    <property type="match status" value="1"/>
</dbReference>
<evidence type="ECO:0000313" key="2">
    <source>
        <dbReference type="Proteomes" id="UP000289200"/>
    </source>
</evidence>
<sequence>MLMLSSLWLGPPASAATTERVVTDRHSGLAISGFDPVAYFVERAAVEGRAEYEYTYAGTVWRFRNPGNRNAFADNPTVYAPVFGGYDPVGIARGVSRPGNPGLFAVMGGRVFLFYSETARDKFMADPVGVLTEAQNHWPQVRAGLTP</sequence>
<comment type="caution">
    <text evidence="1">The sequence shown here is derived from an EMBL/GenBank/DDBJ whole genome shotgun (WGS) entry which is preliminary data.</text>
</comment>
<evidence type="ECO:0008006" key="3">
    <source>
        <dbReference type="Google" id="ProtNLM"/>
    </source>
</evidence>
<dbReference type="EMBL" id="UWOC01000138">
    <property type="protein sequence ID" value="VCU08996.1"/>
    <property type="molecule type" value="Genomic_DNA"/>
</dbReference>